<feature type="compositionally biased region" description="Basic and acidic residues" evidence="1">
    <location>
        <begin position="25"/>
        <end position="35"/>
    </location>
</feature>
<feature type="region of interest" description="Disordered" evidence="1">
    <location>
        <begin position="108"/>
        <end position="188"/>
    </location>
</feature>
<feature type="region of interest" description="Disordered" evidence="1">
    <location>
        <begin position="1"/>
        <end position="54"/>
    </location>
</feature>
<feature type="compositionally biased region" description="Basic residues" evidence="1">
    <location>
        <begin position="140"/>
        <end position="153"/>
    </location>
</feature>
<protein>
    <submittedName>
        <fullName evidence="3">ORF3</fullName>
    </submittedName>
</protein>
<organism evidence="2 3">
    <name type="scientific">Steinernema glaseri</name>
    <dbReference type="NCBI Taxonomy" id="37863"/>
    <lineage>
        <taxon>Eukaryota</taxon>
        <taxon>Metazoa</taxon>
        <taxon>Ecdysozoa</taxon>
        <taxon>Nematoda</taxon>
        <taxon>Chromadorea</taxon>
        <taxon>Rhabditida</taxon>
        <taxon>Tylenchina</taxon>
        <taxon>Panagrolaimomorpha</taxon>
        <taxon>Strongyloidoidea</taxon>
        <taxon>Steinernematidae</taxon>
        <taxon>Steinernema</taxon>
    </lineage>
</organism>
<feature type="compositionally biased region" description="Low complexity" evidence="1">
    <location>
        <begin position="10"/>
        <end position="20"/>
    </location>
</feature>
<sequence length="188" mass="21199">MAVVTRSQTKARLASSSLSVRSRRSKSETSQRSRLDPTVSSSKKGEVSEKSDHVDVPHALRLLRCRPEKGILRKRRTRSRRGIKKHVRFNLHANRRHSYPQETQWNAPAELMPGGRTGHPKKRGTKLEQGLQFLVGVIGPKRRAKKQKKSRTSRSRERSQSSSRSEASNSSSSESTSQRTSSSRGNCQ</sequence>
<feature type="compositionally biased region" description="Basic and acidic residues" evidence="1">
    <location>
        <begin position="43"/>
        <end position="54"/>
    </location>
</feature>
<feature type="compositionally biased region" description="Low complexity" evidence="1">
    <location>
        <begin position="160"/>
        <end position="188"/>
    </location>
</feature>
<keyword evidence="2" id="KW-1185">Reference proteome</keyword>
<dbReference type="Proteomes" id="UP000095287">
    <property type="component" value="Unplaced"/>
</dbReference>
<name>A0A1I7ZI89_9BILA</name>
<evidence type="ECO:0000313" key="2">
    <source>
        <dbReference type="Proteomes" id="UP000095287"/>
    </source>
</evidence>
<reference evidence="3" key="1">
    <citation type="submission" date="2016-11" db="UniProtKB">
        <authorList>
            <consortium name="WormBaseParasite"/>
        </authorList>
    </citation>
    <scope>IDENTIFICATION</scope>
</reference>
<evidence type="ECO:0000313" key="3">
    <source>
        <dbReference type="WBParaSite" id="L893_g26650.t1"/>
    </source>
</evidence>
<evidence type="ECO:0000256" key="1">
    <source>
        <dbReference type="SAM" id="MobiDB-lite"/>
    </source>
</evidence>
<dbReference type="WBParaSite" id="L893_g26650.t1">
    <property type="protein sequence ID" value="L893_g26650.t1"/>
    <property type="gene ID" value="L893_g26650"/>
</dbReference>
<accession>A0A1I7ZI89</accession>
<proteinExistence type="predicted"/>
<dbReference type="AlphaFoldDB" id="A0A1I7ZI89"/>